<dbReference type="InterPro" id="IPR039425">
    <property type="entry name" value="RNA_pol_sigma-70-like"/>
</dbReference>
<accession>A0ABR8XWD4</accession>
<dbReference type="InterPro" id="IPR013324">
    <property type="entry name" value="RNA_pol_sigma_r3/r4-like"/>
</dbReference>
<evidence type="ECO:0000259" key="6">
    <source>
        <dbReference type="Pfam" id="PF04542"/>
    </source>
</evidence>
<evidence type="ECO:0000256" key="1">
    <source>
        <dbReference type="ARBA" id="ARBA00010641"/>
    </source>
</evidence>
<evidence type="ECO:0000256" key="3">
    <source>
        <dbReference type="ARBA" id="ARBA00023082"/>
    </source>
</evidence>
<dbReference type="PANTHER" id="PTHR43133">
    <property type="entry name" value="RNA POLYMERASE ECF-TYPE SIGMA FACTO"/>
    <property type="match status" value="1"/>
</dbReference>
<evidence type="ECO:0000313" key="9">
    <source>
        <dbReference type="Proteomes" id="UP000619101"/>
    </source>
</evidence>
<proteinExistence type="inferred from homology"/>
<dbReference type="Pfam" id="PF04542">
    <property type="entry name" value="Sigma70_r2"/>
    <property type="match status" value="1"/>
</dbReference>
<feature type="domain" description="RNA polymerase sigma-70 region 2" evidence="6">
    <location>
        <begin position="21"/>
        <end position="86"/>
    </location>
</feature>
<evidence type="ECO:0000256" key="5">
    <source>
        <dbReference type="ARBA" id="ARBA00023163"/>
    </source>
</evidence>
<dbReference type="SUPFAM" id="SSF88946">
    <property type="entry name" value="Sigma2 domain of RNA polymerase sigma factors"/>
    <property type="match status" value="1"/>
</dbReference>
<organism evidence="8 9">
    <name type="scientific">Solibacillus faecavium</name>
    <dbReference type="NCBI Taxonomy" id="2762221"/>
    <lineage>
        <taxon>Bacteria</taxon>
        <taxon>Bacillati</taxon>
        <taxon>Bacillota</taxon>
        <taxon>Bacilli</taxon>
        <taxon>Bacillales</taxon>
        <taxon>Caryophanaceae</taxon>
        <taxon>Solibacillus</taxon>
    </lineage>
</organism>
<protein>
    <submittedName>
        <fullName evidence="8">RNA polymerase sigma factor</fullName>
    </submittedName>
</protein>
<dbReference type="InterPro" id="IPR013325">
    <property type="entry name" value="RNA_pol_sigma_r2"/>
</dbReference>
<keyword evidence="9" id="KW-1185">Reference proteome</keyword>
<dbReference type="Pfam" id="PF08281">
    <property type="entry name" value="Sigma70_r4_2"/>
    <property type="match status" value="1"/>
</dbReference>
<dbReference type="InterPro" id="IPR007627">
    <property type="entry name" value="RNA_pol_sigma70_r2"/>
</dbReference>
<dbReference type="NCBIfam" id="TIGR02937">
    <property type="entry name" value="sigma70-ECF"/>
    <property type="match status" value="1"/>
</dbReference>
<dbReference type="SUPFAM" id="SSF88659">
    <property type="entry name" value="Sigma3 and sigma4 domains of RNA polymerase sigma factors"/>
    <property type="match status" value="1"/>
</dbReference>
<dbReference type="InterPro" id="IPR013249">
    <property type="entry name" value="RNA_pol_sigma70_r4_t2"/>
</dbReference>
<comment type="caution">
    <text evidence="8">The sequence shown here is derived from an EMBL/GenBank/DDBJ whole genome shotgun (WGS) entry which is preliminary data.</text>
</comment>
<evidence type="ECO:0000313" key="8">
    <source>
        <dbReference type="EMBL" id="MBD8036258.1"/>
    </source>
</evidence>
<sequence length="165" mass="19717">MQPKTMIMTNEKFLIREMDELIEAYYDKIYKYCFSLLRNTYDAEDAVQEVFIKAMKHGKLASIENPNAWLYKISYFHCLNKIKRKKLKSFIPFSEQEATPTTFDHDDDEQLQSILGHLKPEERSLLLLRVIENYSFEEIGQIFEKPPATIRKRYERLKVKVKNLL</sequence>
<name>A0ABR8XWD4_9BACL</name>
<evidence type="ECO:0000256" key="4">
    <source>
        <dbReference type="ARBA" id="ARBA00023125"/>
    </source>
</evidence>
<dbReference type="PANTHER" id="PTHR43133:SF8">
    <property type="entry name" value="RNA POLYMERASE SIGMA FACTOR HI_1459-RELATED"/>
    <property type="match status" value="1"/>
</dbReference>
<dbReference type="InterPro" id="IPR036388">
    <property type="entry name" value="WH-like_DNA-bd_sf"/>
</dbReference>
<dbReference type="Gene3D" id="1.10.10.10">
    <property type="entry name" value="Winged helix-like DNA-binding domain superfamily/Winged helix DNA-binding domain"/>
    <property type="match status" value="1"/>
</dbReference>
<gene>
    <name evidence="8" type="ORF">H9635_05840</name>
</gene>
<evidence type="ECO:0000256" key="2">
    <source>
        <dbReference type="ARBA" id="ARBA00023015"/>
    </source>
</evidence>
<dbReference type="Gene3D" id="1.10.1740.10">
    <property type="match status" value="1"/>
</dbReference>
<keyword evidence="4" id="KW-0238">DNA-binding</keyword>
<comment type="similarity">
    <text evidence="1">Belongs to the sigma-70 factor family. ECF subfamily.</text>
</comment>
<feature type="domain" description="RNA polymerase sigma factor 70 region 4 type 2" evidence="7">
    <location>
        <begin position="109"/>
        <end position="160"/>
    </location>
</feature>
<keyword evidence="5" id="KW-0804">Transcription</keyword>
<reference evidence="8 9" key="1">
    <citation type="submission" date="2020-08" db="EMBL/GenBank/DDBJ databases">
        <title>A Genomic Blueprint of the Chicken Gut Microbiome.</title>
        <authorList>
            <person name="Gilroy R."/>
            <person name="Ravi A."/>
            <person name="Getino M."/>
            <person name="Pursley I."/>
            <person name="Horton D.L."/>
            <person name="Alikhan N.-F."/>
            <person name="Baker D."/>
            <person name="Gharbi K."/>
            <person name="Hall N."/>
            <person name="Watson M."/>
            <person name="Adriaenssens E.M."/>
            <person name="Foster-Nyarko E."/>
            <person name="Jarju S."/>
            <person name="Secka A."/>
            <person name="Antonio M."/>
            <person name="Oren A."/>
            <person name="Chaudhuri R."/>
            <person name="La Ragione R.M."/>
            <person name="Hildebrand F."/>
            <person name="Pallen M.J."/>
        </authorList>
    </citation>
    <scope>NUCLEOTIDE SEQUENCE [LARGE SCALE GENOMIC DNA]</scope>
    <source>
        <strain evidence="8 9">A46</strain>
    </source>
</reference>
<dbReference type="Proteomes" id="UP000619101">
    <property type="component" value="Unassembled WGS sequence"/>
</dbReference>
<keyword evidence="2" id="KW-0805">Transcription regulation</keyword>
<dbReference type="InterPro" id="IPR014284">
    <property type="entry name" value="RNA_pol_sigma-70_dom"/>
</dbReference>
<evidence type="ECO:0000259" key="7">
    <source>
        <dbReference type="Pfam" id="PF08281"/>
    </source>
</evidence>
<keyword evidence="3" id="KW-0731">Sigma factor</keyword>
<dbReference type="EMBL" id="JACSPZ010000002">
    <property type="protein sequence ID" value="MBD8036258.1"/>
    <property type="molecule type" value="Genomic_DNA"/>
</dbReference>